<gene>
    <name evidence="2" type="ORF">LTR62_000640</name>
</gene>
<sequence>MPPNTMPEFWSTGHTFTSAIRGPGDLMLSTDISPSEPSQCVTYLGTDIYWTPEGGKSVKVGMLSAWVVDKTLGGKKGRATWVRDLVTNFPNDELDDLRKALEVFFNDRGSREYSFRGVRDLVAGHMVYVDKLLIHEMYRDAGFGGHALDTFHKQLTELAPHFSLADAFVFLQPDFINNDYPDHESVPPGLRAATIRKLRTFYGRHNYALLYQEEPGVAETEGTYTLMGRKLTLAANTQDNAASSMQTTVRQSGAPVNSANAQDNAPSNVHTALRPEAAPMVNATNPWPQNSAPSNTDTSARPQGASVNATNPRPQDTAPSSMHIAVRPEASSVNAAGPWPQARPVWSLEIALGRRGASVTTTTNSGPRGSATSIMHTAVSLEGASANGTIHQQLPEVVDHSEAMPGNVTFREVRYAGGHRIYEFGNIF</sequence>
<comment type="caution">
    <text evidence="2">The sequence shown here is derived from an EMBL/GenBank/DDBJ whole genome shotgun (WGS) entry which is preliminary data.</text>
</comment>
<feature type="region of interest" description="Disordered" evidence="1">
    <location>
        <begin position="281"/>
        <end position="320"/>
    </location>
</feature>
<evidence type="ECO:0000313" key="2">
    <source>
        <dbReference type="EMBL" id="KAK5107826.1"/>
    </source>
</evidence>
<feature type="compositionally biased region" description="Polar residues" evidence="1">
    <location>
        <begin position="282"/>
        <end position="320"/>
    </location>
</feature>
<proteinExistence type="predicted"/>
<accession>A0AAN7T926</accession>
<dbReference type="EMBL" id="JAVRRL010000105">
    <property type="protein sequence ID" value="KAK5107826.1"/>
    <property type="molecule type" value="Genomic_DNA"/>
</dbReference>
<dbReference type="Proteomes" id="UP001310890">
    <property type="component" value="Unassembled WGS sequence"/>
</dbReference>
<reference evidence="2" key="1">
    <citation type="submission" date="2023-08" db="EMBL/GenBank/DDBJ databases">
        <title>Black Yeasts Isolated from many extreme environments.</title>
        <authorList>
            <person name="Coleine C."/>
            <person name="Stajich J.E."/>
            <person name="Selbmann L."/>
        </authorList>
    </citation>
    <scope>NUCLEOTIDE SEQUENCE</scope>
    <source>
        <strain evidence="2">CCFEE 5401</strain>
    </source>
</reference>
<evidence type="ECO:0000313" key="3">
    <source>
        <dbReference type="Proteomes" id="UP001310890"/>
    </source>
</evidence>
<protein>
    <submittedName>
        <fullName evidence="2">Uncharacterized protein</fullName>
    </submittedName>
</protein>
<evidence type="ECO:0000256" key="1">
    <source>
        <dbReference type="SAM" id="MobiDB-lite"/>
    </source>
</evidence>
<feature type="region of interest" description="Disordered" evidence="1">
    <location>
        <begin position="242"/>
        <end position="268"/>
    </location>
</feature>
<dbReference type="AlphaFoldDB" id="A0AAN7T926"/>
<organism evidence="2 3">
    <name type="scientific">Meristemomyces frigidus</name>
    <dbReference type="NCBI Taxonomy" id="1508187"/>
    <lineage>
        <taxon>Eukaryota</taxon>
        <taxon>Fungi</taxon>
        <taxon>Dikarya</taxon>
        <taxon>Ascomycota</taxon>
        <taxon>Pezizomycotina</taxon>
        <taxon>Dothideomycetes</taxon>
        <taxon>Dothideomycetidae</taxon>
        <taxon>Mycosphaerellales</taxon>
        <taxon>Teratosphaeriaceae</taxon>
        <taxon>Meristemomyces</taxon>
    </lineage>
</organism>
<name>A0AAN7T926_9PEZI</name>